<accession>A0A2D0WY70</accession>
<protein>
    <submittedName>
        <fullName evidence="1">Capsid and scaffold protein</fullName>
    </submittedName>
</protein>
<reference evidence="1 2" key="1">
    <citation type="submission" date="2017-04" db="EMBL/GenBank/DDBJ databases">
        <title>Complete genome sequences of Clostridium perfringens bacteriophage CPS1.</title>
        <authorList>
            <person name="Ha E."/>
            <person name="Ryu S."/>
        </authorList>
    </citation>
    <scope>NUCLEOTIDE SEQUENCE [LARGE SCALE GENOMIC DNA]</scope>
</reference>
<dbReference type="EMBL" id="KY996523">
    <property type="protein sequence ID" value="ARW58302.1"/>
    <property type="molecule type" value="Genomic_DNA"/>
</dbReference>
<sequence length="330" mass="37851">MEKLTNKEIYDKLISTMPKDLGNSFPSYEEALRLNLINIDMNSFIETICNKIGKMLYIEQHFSNPFNELFYGEMPFGYSIEELFLEDSTVQSLLDGDENEVFNSSLPRLNGLVANSRFDKKVKMTLSVERLKSAFLKEFGLYDLISKMLSNLKTSMSKDKYKEIEKALKEFAKGLDSNGENLNFKQVPYKEVASTNLIESIVKIVEEFTLPSDKYNPSKFNTQCLKSDIIIFVKPEIYAKLVSTDSVLLRGEYNIKSISDLPTDITNLSTNDTINPVALIMDKRLMPIMLNYNGLDRIDDPNSLTTNYYYYENYSLPVNTFSNFAILTSE</sequence>
<dbReference type="Pfam" id="PF25622">
    <property type="entry name" value="Phi29_MCP"/>
    <property type="match status" value="1"/>
</dbReference>
<proteinExistence type="predicted"/>
<evidence type="ECO:0000313" key="1">
    <source>
        <dbReference type="EMBL" id="ARW58302.1"/>
    </source>
</evidence>
<evidence type="ECO:0000313" key="2">
    <source>
        <dbReference type="Proteomes" id="UP000228854"/>
    </source>
</evidence>
<name>A0A2D0WY70_9CAUD</name>
<gene>
    <name evidence="1" type="ORF">CPS1_12</name>
</gene>
<keyword evidence="2" id="KW-1185">Reference proteome</keyword>
<organism evidence="1 2">
    <name type="scientific">Clostridium phage CPS1</name>
    <dbReference type="NCBI Taxonomy" id="1983541"/>
    <lineage>
        <taxon>Viruses</taxon>
        <taxon>Duplodnaviria</taxon>
        <taxon>Heunggongvirae</taxon>
        <taxon>Uroviricota</taxon>
        <taxon>Caudoviricetes</taxon>
        <taxon>Guelinviridae</taxon>
        <taxon>Denniswatsonvirinae</taxon>
        <taxon>Gregsiragusavirus</taxon>
        <taxon>Gregsiragusavirus CPS1</taxon>
    </lineage>
</organism>
<dbReference type="Proteomes" id="UP000228854">
    <property type="component" value="Segment"/>
</dbReference>